<proteinExistence type="predicted"/>
<protein>
    <recommendedName>
        <fullName evidence="3">Carbonic anhydrase</fullName>
    </recommendedName>
</protein>
<dbReference type="GO" id="GO:0008270">
    <property type="term" value="F:zinc ion binding"/>
    <property type="evidence" value="ECO:0007669"/>
    <property type="project" value="InterPro"/>
</dbReference>
<name>A0A2T2P6W2_CORCC</name>
<evidence type="ECO:0000313" key="2">
    <source>
        <dbReference type="Proteomes" id="UP000240883"/>
    </source>
</evidence>
<evidence type="ECO:0008006" key="3">
    <source>
        <dbReference type="Google" id="ProtNLM"/>
    </source>
</evidence>
<keyword evidence="2" id="KW-1185">Reference proteome</keyword>
<organism evidence="1 2">
    <name type="scientific">Corynespora cassiicola Philippines</name>
    <dbReference type="NCBI Taxonomy" id="1448308"/>
    <lineage>
        <taxon>Eukaryota</taxon>
        <taxon>Fungi</taxon>
        <taxon>Dikarya</taxon>
        <taxon>Ascomycota</taxon>
        <taxon>Pezizomycotina</taxon>
        <taxon>Dothideomycetes</taxon>
        <taxon>Pleosporomycetidae</taxon>
        <taxon>Pleosporales</taxon>
        <taxon>Corynesporascaceae</taxon>
        <taxon>Corynespora</taxon>
    </lineage>
</organism>
<dbReference type="InterPro" id="IPR036874">
    <property type="entry name" value="Carbonic_anhydrase_sf"/>
</dbReference>
<dbReference type="GO" id="GO:0004089">
    <property type="term" value="F:carbonate dehydratase activity"/>
    <property type="evidence" value="ECO:0007669"/>
    <property type="project" value="InterPro"/>
</dbReference>
<dbReference type="OrthoDB" id="10248475at2759"/>
<evidence type="ECO:0000313" key="1">
    <source>
        <dbReference type="EMBL" id="PSN73431.1"/>
    </source>
</evidence>
<sequence length="140" mass="15326">MPGTLLIVSCSEDDQRLNLPKYFNFDSTSRTSVIKTTGGRAKDAIPRLKAYDSADPIGMIVLVQHTACQHVTGDVDANIRVDTQELKTSPDIRKGIPIIGFKLDLSTCQLQEVSPLGTAQQDAARQEVLNALDDFCPFFS</sequence>
<dbReference type="SUPFAM" id="SSF53056">
    <property type="entry name" value="beta-carbonic anhydrase, cab"/>
    <property type="match status" value="1"/>
</dbReference>
<dbReference type="EMBL" id="KZ678129">
    <property type="protein sequence ID" value="PSN73431.1"/>
    <property type="molecule type" value="Genomic_DNA"/>
</dbReference>
<dbReference type="AlphaFoldDB" id="A0A2T2P6W2"/>
<accession>A0A2T2P6W2</accession>
<reference evidence="1 2" key="1">
    <citation type="journal article" date="2018" name="Front. Microbiol.">
        <title>Genome-Wide Analysis of Corynespora cassiicola Leaf Fall Disease Putative Effectors.</title>
        <authorList>
            <person name="Lopez D."/>
            <person name="Ribeiro S."/>
            <person name="Label P."/>
            <person name="Fumanal B."/>
            <person name="Venisse J.S."/>
            <person name="Kohler A."/>
            <person name="de Oliveira R.R."/>
            <person name="Labutti K."/>
            <person name="Lipzen A."/>
            <person name="Lail K."/>
            <person name="Bauer D."/>
            <person name="Ohm R.A."/>
            <person name="Barry K.W."/>
            <person name="Spatafora J."/>
            <person name="Grigoriev I.V."/>
            <person name="Martin F.M."/>
            <person name="Pujade-Renaud V."/>
        </authorList>
    </citation>
    <scope>NUCLEOTIDE SEQUENCE [LARGE SCALE GENOMIC DNA]</scope>
    <source>
        <strain evidence="1 2">Philippines</strain>
    </source>
</reference>
<dbReference type="Proteomes" id="UP000240883">
    <property type="component" value="Unassembled WGS sequence"/>
</dbReference>
<gene>
    <name evidence="1" type="ORF">BS50DRAFT_186723</name>
</gene>